<keyword evidence="11 14" id="KW-0456">Lyase</keyword>
<comment type="subcellular location">
    <subcellularLocation>
        <location evidence="14">Nucleus</location>
    </subcellularLocation>
    <subcellularLocation>
        <location evidence="14">Mitochondrion</location>
    </subcellularLocation>
</comment>
<dbReference type="HAMAP" id="MF_03183">
    <property type="entry name" value="Endonuclease_III_Nth"/>
    <property type="match status" value="1"/>
</dbReference>
<dbReference type="SUPFAM" id="SSF48150">
    <property type="entry name" value="DNA-glycosylase"/>
    <property type="match status" value="1"/>
</dbReference>
<evidence type="ECO:0000256" key="7">
    <source>
        <dbReference type="ARBA" id="ARBA00022946"/>
    </source>
</evidence>
<name>A0A8H6IH29_9AGAR</name>
<comment type="cofactor">
    <cofactor evidence="1">
        <name>[4Fe-4S] cluster</name>
        <dbReference type="ChEBI" id="CHEBI:49883"/>
    </cofactor>
</comment>
<evidence type="ECO:0000256" key="11">
    <source>
        <dbReference type="ARBA" id="ARBA00023239"/>
    </source>
</evidence>
<sequence length="442" mass="48573">MTRNTCTPGQTNDTASSSTTGPDGLVQQKSEFSPSVTLFALDSLGPNGSAELRRSPRKRAKIEYDESAIEDSHLEVARVSPLIALKNKIAQGKGKDSSKGQGQRRRPEEKIANTSRRAKGKAKVSSTPVKAKAKAKPKTPKAIPSTLANPHPAPEHWEEVYDLIKDMRSRIVAPVDTMGCDQAQYKESEPRNRRFATLVSLMLSSQTKDEVTDAAVTKLRAAVGGTLSIENVINADNDTIAEAINKVGFWRRKTEYIKQTALKLRSSFSSDVPKTVDELCSLPGVGPKMAFLALQVAWDLNHGIGVDVHVHRITNRLGWHRRPTKTPEETRLNLQSWLPKDRHREINHMLVGFGQVVCTPVNPKCGECVLSTNGLCPSARVVSEKDGKKKVTTVAGSRKRKVKIELEGDDGTGETRIKLEEALKDETLIKMEDTGVKVEGFD</sequence>
<keyword evidence="9" id="KW-0411">Iron-sulfur</keyword>
<evidence type="ECO:0000256" key="6">
    <source>
        <dbReference type="ARBA" id="ARBA00022801"/>
    </source>
</evidence>
<dbReference type="FunFam" id="1.10.340.30:FF:000005">
    <property type="entry name" value="Endonuclease III-like protein 1"/>
    <property type="match status" value="1"/>
</dbReference>
<evidence type="ECO:0000256" key="1">
    <source>
        <dbReference type="ARBA" id="ARBA00001966"/>
    </source>
</evidence>
<keyword evidence="7" id="KW-0809">Transit peptide</keyword>
<feature type="domain" description="HhH-GPD" evidence="16">
    <location>
        <begin position="203"/>
        <end position="356"/>
    </location>
</feature>
<evidence type="ECO:0000256" key="15">
    <source>
        <dbReference type="SAM" id="MobiDB-lite"/>
    </source>
</evidence>
<dbReference type="FunFam" id="1.10.1670.10:FF:000003">
    <property type="entry name" value="Endonuclease III homolog"/>
    <property type="match status" value="1"/>
</dbReference>
<comment type="function">
    <text evidence="14">Bifunctional DNA N-glycosylase with associated apurinic/apyrimidinic (AP) lyase function that catalyzes the first step in base excision repair (BER), the primary repair pathway for the repair of oxidative DNA damage. The DNA N-glycosylase activity releases the damaged DNA base from DNA by cleaving the N-glycosidic bond, leaving an AP site. The AP lyase activity cleaves the phosphodiester bond 3' to the AP site by a beta-elimination. Primarily recognizes and repairs oxidative base damage of pyrimidines.</text>
</comment>
<evidence type="ECO:0000256" key="8">
    <source>
        <dbReference type="ARBA" id="ARBA00023004"/>
    </source>
</evidence>
<keyword evidence="4" id="KW-0479">Metal-binding</keyword>
<dbReference type="GO" id="GO:0003677">
    <property type="term" value="F:DNA binding"/>
    <property type="evidence" value="ECO:0007669"/>
    <property type="project" value="UniProtKB-UniRule"/>
</dbReference>
<evidence type="ECO:0000313" key="17">
    <source>
        <dbReference type="EMBL" id="KAF6764844.1"/>
    </source>
</evidence>
<gene>
    <name evidence="14" type="primary">NTH1</name>
    <name evidence="17" type="ORF">DFP72DRAFT_869414</name>
</gene>
<evidence type="ECO:0000256" key="12">
    <source>
        <dbReference type="ARBA" id="ARBA00023295"/>
    </source>
</evidence>
<dbReference type="Proteomes" id="UP000521943">
    <property type="component" value="Unassembled WGS sequence"/>
</dbReference>
<dbReference type="Pfam" id="PF10576">
    <property type="entry name" value="EndIII_4Fe-2S"/>
    <property type="match status" value="1"/>
</dbReference>
<keyword evidence="14" id="KW-0496">Mitochondrion</keyword>
<keyword evidence="14" id="KW-0539">Nucleus</keyword>
<dbReference type="GO" id="GO:0005634">
    <property type="term" value="C:nucleus"/>
    <property type="evidence" value="ECO:0007669"/>
    <property type="project" value="UniProtKB-SubCell"/>
</dbReference>
<dbReference type="PROSITE" id="PS01155">
    <property type="entry name" value="ENDONUCLEASE_III_2"/>
    <property type="match status" value="1"/>
</dbReference>
<dbReference type="GO" id="GO:0006289">
    <property type="term" value="P:nucleotide-excision repair"/>
    <property type="evidence" value="ECO:0007669"/>
    <property type="project" value="TreeGrafter"/>
</dbReference>
<keyword evidence="5 14" id="KW-0227">DNA damage</keyword>
<evidence type="ECO:0000256" key="4">
    <source>
        <dbReference type="ARBA" id="ARBA00022723"/>
    </source>
</evidence>
<keyword evidence="6 14" id="KW-0378">Hydrolase</keyword>
<evidence type="ECO:0000256" key="9">
    <source>
        <dbReference type="ARBA" id="ARBA00023014"/>
    </source>
</evidence>
<accession>A0A8H6IH29</accession>
<dbReference type="GO" id="GO:0051539">
    <property type="term" value="F:4 iron, 4 sulfur cluster binding"/>
    <property type="evidence" value="ECO:0007669"/>
    <property type="project" value="UniProtKB-KW"/>
</dbReference>
<dbReference type="GO" id="GO:0006285">
    <property type="term" value="P:base-excision repair, AP site formation"/>
    <property type="evidence" value="ECO:0007669"/>
    <property type="project" value="UniProtKB-UniRule"/>
</dbReference>
<evidence type="ECO:0000256" key="10">
    <source>
        <dbReference type="ARBA" id="ARBA00023204"/>
    </source>
</evidence>
<keyword evidence="3" id="KW-0004">4Fe-4S</keyword>
<comment type="caution">
    <text evidence="17">The sequence shown here is derived from an EMBL/GenBank/DDBJ whole genome shotgun (WGS) entry which is preliminary data.</text>
</comment>
<dbReference type="GO" id="GO:0046872">
    <property type="term" value="F:metal ion binding"/>
    <property type="evidence" value="ECO:0007669"/>
    <property type="project" value="UniProtKB-KW"/>
</dbReference>
<dbReference type="GO" id="GO:0140078">
    <property type="term" value="F:class I DNA-(apurinic or apyrimidinic site) endonuclease activity"/>
    <property type="evidence" value="ECO:0007669"/>
    <property type="project" value="UniProtKB-EC"/>
</dbReference>
<dbReference type="EC" id="3.2.2.-" evidence="14"/>
<evidence type="ECO:0000256" key="3">
    <source>
        <dbReference type="ARBA" id="ARBA00022485"/>
    </source>
</evidence>
<dbReference type="EC" id="4.2.99.18" evidence="14"/>
<comment type="catalytic activity">
    <reaction evidence="13 14">
        <text>2'-deoxyribonucleotide-(2'-deoxyribose 5'-phosphate)-2'-deoxyribonucleotide-DNA = a 3'-end 2'-deoxyribonucleotide-(2,3-dehydro-2,3-deoxyribose 5'-phosphate)-DNA + a 5'-end 5'-phospho-2'-deoxyribonucleoside-DNA + H(+)</text>
        <dbReference type="Rhea" id="RHEA:66592"/>
        <dbReference type="Rhea" id="RHEA-COMP:13180"/>
        <dbReference type="Rhea" id="RHEA-COMP:16897"/>
        <dbReference type="Rhea" id="RHEA-COMP:17067"/>
        <dbReference type="ChEBI" id="CHEBI:15378"/>
        <dbReference type="ChEBI" id="CHEBI:136412"/>
        <dbReference type="ChEBI" id="CHEBI:157695"/>
        <dbReference type="ChEBI" id="CHEBI:167181"/>
        <dbReference type="EC" id="4.2.99.18"/>
    </reaction>
</comment>
<evidence type="ECO:0000256" key="13">
    <source>
        <dbReference type="ARBA" id="ARBA00044632"/>
    </source>
</evidence>
<dbReference type="InterPro" id="IPR003265">
    <property type="entry name" value="HhH-GPD_domain"/>
</dbReference>
<reference evidence="17 18" key="1">
    <citation type="submission" date="2020-07" db="EMBL/GenBank/DDBJ databases">
        <title>Comparative genomics of pyrophilous fungi reveals a link between fire events and developmental genes.</title>
        <authorList>
            <consortium name="DOE Joint Genome Institute"/>
            <person name="Steindorff A.S."/>
            <person name="Carver A."/>
            <person name="Calhoun S."/>
            <person name="Stillman K."/>
            <person name="Liu H."/>
            <person name="Lipzen A."/>
            <person name="Pangilinan J."/>
            <person name="Labutti K."/>
            <person name="Bruns T.D."/>
            <person name="Grigoriev I.V."/>
        </authorList>
    </citation>
    <scope>NUCLEOTIDE SEQUENCE [LARGE SCALE GENOMIC DNA]</scope>
    <source>
        <strain evidence="17 18">CBS 144469</strain>
    </source>
</reference>
<protein>
    <recommendedName>
        <fullName evidence="14">Endonuclease III homolog</fullName>
        <ecNumber evidence="14">3.2.2.-</ecNumber>
        <ecNumber evidence="14">4.2.99.18</ecNumber>
    </recommendedName>
    <alternativeName>
        <fullName evidence="14">Bifunctional DNA N-glycosylase/DNA-(apurinic or apyrimidinic site) lyase</fullName>
        <shortName evidence="14">DNA glycosylase/AP lyase</shortName>
    </alternativeName>
</protein>
<dbReference type="Gene3D" id="1.10.340.30">
    <property type="entry name" value="Hypothetical protein, domain 2"/>
    <property type="match status" value="1"/>
</dbReference>
<dbReference type="PANTHER" id="PTHR43286:SF1">
    <property type="entry name" value="ENDONUCLEASE III-LIKE PROTEIN 1"/>
    <property type="match status" value="1"/>
</dbReference>
<feature type="region of interest" description="Disordered" evidence="15">
    <location>
        <begin position="89"/>
        <end position="153"/>
    </location>
</feature>
<dbReference type="Gene3D" id="1.10.1670.10">
    <property type="entry name" value="Helix-hairpin-Helix base-excision DNA repair enzymes (C-terminal)"/>
    <property type="match status" value="1"/>
</dbReference>
<dbReference type="InterPro" id="IPR000445">
    <property type="entry name" value="HhH_motif"/>
</dbReference>
<dbReference type="InterPro" id="IPR011257">
    <property type="entry name" value="DNA_glycosylase"/>
</dbReference>
<evidence type="ECO:0000256" key="2">
    <source>
        <dbReference type="ARBA" id="ARBA00008343"/>
    </source>
</evidence>
<dbReference type="GO" id="GO:0005739">
    <property type="term" value="C:mitochondrion"/>
    <property type="evidence" value="ECO:0007669"/>
    <property type="project" value="UniProtKB-SubCell"/>
</dbReference>
<dbReference type="PANTHER" id="PTHR43286">
    <property type="entry name" value="ENDONUCLEASE III-LIKE PROTEIN 1"/>
    <property type="match status" value="1"/>
</dbReference>
<keyword evidence="12 14" id="KW-0326">Glycosidase</keyword>
<dbReference type="AlphaFoldDB" id="A0A8H6IH29"/>
<dbReference type="EMBL" id="JACGCI010000003">
    <property type="protein sequence ID" value="KAF6764844.1"/>
    <property type="molecule type" value="Genomic_DNA"/>
</dbReference>
<dbReference type="Pfam" id="PF00730">
    <property type="entry name" value="HhH-GPD"/>
    <property type="match status" value="1"/>
</dbReference>
<dbReference type="Pfam" id="PF00633">
    <property type="entry name" value="HHH"/>
    <property type="match status" value="1"/>
</dbReference>
<proteinExistence type="inferred from homology"/>
<dbReference type="OrthoDB" id="2099276at2759"/>
<dbReference type="InterPro" id="IPR004036">
    <property type="entry name" value="Endonuclease-III-like_CS2"/>
</dbReference>
<evidence type="ECO:0000256" key="5">
    <source>
        <dbReference type="ARBA" id="ARBA00022763"/>
    </source>
</evidence>
<keyword evidence="18" id="KW-1185">Reference proteome</keyword>
<dbReference type="SMART" id="SM00478">
    <property type="entry name" value="ENDO3c"/>
    <property type="match status" value="1"/>
</dbReference>
<evidence type="ECO:0000259" key="16">
    <source>
        <dbReference type="SMART" id="SM00478"/>
    </source>
</evidence>
<dbReference type="CDD" id="cd00056">
    <property type="entry name" value="ENDO3c"/>
    <property type="match status" value="1"/>
</dbReference>
<dbReference type="InterPro" id="IPR003651">
    <property type="entry name" value="Endonuclease3_FeS-loop_motif"/>
</dbReference>
<comment type="caution">
    <text evidence="14">Lacks conserved residue(s) required for the propagation of feature annotation.</text>
</comment>
<evidence type="ECO:0000256" key="14">
    <source>
        <dbReference type="HAMAP-Rule" id="MF_03183"/>
    </source>
</evidence>
<comment type="similarity">
    <text evidence="2 14">Belongs to the Nth/MutY family.</text>
</comment>
<feature type="region of interest" description="Disordered" evidence="15">
    <location>
        <begin position="40"/>
        <end position="59"/>
    </location>
</feature>
<keyword evidence="10 14" id="KW-0234">DNA repair</keyword>
<keyword evidence="8" id="KW-0408">Iron</keyword>
<dbReference type="InterPro" id="IPR023170">
    <property type="entry name" value="HhH_base_excis_C"/>
</dbReference>
<dbReference type="InterPro" id="IPR030841">
    <property type="entry name" value="NTH1"/>
</dbReference>
<evidence type="ECO:0000313" key="18">
    <source>
        <dbReference type="Proteomes" id="UP000521943"/>
    </source>
</evidence>
<dbReference type="GO" id="GO:0000703">
    <property type="term" value="F:oxidized pyrimidine nucleobase lesion DNA N-glycosylase activity"/>
    <property type="evidence" value="ECO:0007669"/>
    <property type="project" value="UniProtKB-UniRule"/>
</dbReference>
<feature type="region of interest" description="Disordered" evidence="15">
    <location>
        <begin position="1"/>
        <end position="31"/>
    </location>
</feature>
<organism evidence="17 18">
    <name type="scientific">Ephemerocybe angulata</name>
    <dbReference type="NCBI Taxonomy" id="980116"/>
    <lineage>
        <taxon>Eukaryota</taxon>
        <taxon>Fungi</taxon>
        <taxon>Dikarya</taxon>
        <taxon>Basidiomycota</taxon>
        <taxon>Agaricomycotina</taxon>
        <taxon>Agaricomycetes</taxon>
        <taxon>Agaricomycetidae</taxon>
        <taxon>Agaricales</taxon>
        <taxon>Agaricineae</taxon>
        <taxon>Psathyrellaceae</taxon>
        <taxon>Ephemerocybe</taxon>
    </lineage>
</organism>
<dbReference type="SMART" id="SM00525">
    <property type="entry name" value="FES"/>
    <property type="match status" value="1"/>
</dbReference>